<dbReference type="Proteomes" id="UP001176468">
    <property type="component" value="Unassembled WGS sequence"/>
</dbReference>
<protein>
    <submittedName>
        <fullName evidence="3">P-type conjugative transfer protein TrbJ</fullName>
    </submittedName>
</protein>
<feature type="signal peptide" evidence="2">
    <location>
        <begin position="1"/>
        <end position="38"/>
    </location>
</feature>
<name>A0ABT9A1W0_9SPHN</name>
<comment type="caution">
    <text evidence="3">The sequence shown here is derived from an EMBL/GenBank/DDBJ whole genome shotgun (WGS) entry which is preliminary data.</text>
</comment>
<evidence type="ECO:0000313" key="4">
    <source>
        <dbReference type="Proteomes" id="UP001176468"/>
    </source>
</evidence>
<dbReference type="EMBL" id="JAUQSZ010000010">
    <property type="protein sequence ID" value="MDO7843543.1"/>
    <property type="molecule type" value="Genomic_DNA"/>
</dbReference>
<evidence type="ECO:0000256" key="1">
    <source>
        <dbReference type="SAM" id="Coils"/>
    </source>
</evidence>
<dbReference type="InterPro" id="IPR014147">
    <property type="entry name" value="T4SS_TrbJ"/>
</dbReference>
<sequence length="251" mass="27061">MPQRHHSRSLAKHFIAGLLACGAVGSLAMSMATTPAHAQFTVFDPTNYTQNLLTAARTLTQINNQIQSLQNEAQSLINQAKNLTKINFPELQALTQTIQQIDRLMGQAQGISFKIGNIDKEFGKLFPNDLNQALTTNARVIDAKTRLDTSMAAFNQTMQVQAQVVGNVSQDSDALASIVAKSQGAEGGLQVSQATNQLLALATKQQFQIQNMMAAQYRADALEAARRVQAGIDARAATAKFLGNGTAYTPK</sequence>
<accession>A0ABT9A1W0</accession>
<dbReference type="RefSeq" id="WP_304562000.1">
    <property type="nucleotide sequence ID" value="NZ_JAUQSZ010000010.1"/>
</dbReference>
<keyword evidence="4" id="KW-1185">Reference proteome</keyword>
<keyword evidence="2" id="KW-0732">Signal</keyword>
<feature type="coiled-coil region" evidence="1">
    <location>
        <begin position="52"/>
        <end position="86"/>
    </location>
</feature>
<feature type="chain" id="PRO_5046476357" evidence="2">
    <location>
        <begin position="39"/>
        <end position="251"/>
    </location>
</feature>
<gene>
    <name evidence="3" type="primary">trbJ</name>
    <name evidence="3" type="ORF">Q5H94_14515</name>
</gene>
<reference evidence="3" key="1">
    <citation type="submission" date="2023-07" db="EMBL/GenBank/DDBJ databases">
        <authorList>
            <person name="Kim M.K."/>
        </authorList>
    </citation>
    <scope>NUCLEOTIDE SEQUENCE</scope>
    <source>
        <strain evidence="3">CA1-15</strain>
    </source>
</reference>
<proteinExistence type="predicted"/>
<evidence type="ECO:0000256" key="2">
    <source>
        <dbReference type="SAM" id="SignalP"/>
    </source>
</evidence>
<keyword evidence="1" id="KW-0175">Coiled coil</keyword>
<evidence type="ECO:0000313" key="3">
    <source>
        <dbReference type="EMBL" id="MDO7843543.1"/>
    </source>
</evidence>
<dbReference type="NCBIfam" id="NF010448">
    <property type="entry name" value="PRK13874.1"/>
    <property type="match status" value="1"/>
</dbReference>
<organism evidence="3 4">
    <name type="scientific">Sphingomonas immobilis</name>
    <dbReference type="NCBI Taxonomy" id="3063997"/>
    <lineage>
        <taxon>Bacteria</taxon>
        <taxon>Pseudomonadati</taxon>
        <taxon>Pseudomonadota</taxon>
        <taxon>Alphaproteobacteria</taxon>
        <taxon>Sphingomonadales</taxon>
        <taxon>Sphingomonadaceae</taxon>
        <taxon>Sphingomonas</taxon>
    </lineage>
</organism>
<dbReference type="NCBIfam" id="TIGR02780">
    <property type="entry name" value="TrbJ_Ti"/>
    <property type="match status" value="1"/>
</dbReference>